<keyword evidence="3 5" id="KW-0808">Transferase</keyword>
<keyword evidence="2" id="KW-0328">Glycosyltransferase</keyword>
<proteinExistence type="predicted"/>
<organism evidence="5 6">
    <name type="scientific">Knoellia koreensis</name>
    <dbReference type="NCBI Taxonomy" id="2730921"/>
    <lineage>
        <taxon>Bacteria</taxon>
        <taxon>Bacillati</taxon>
        <taxon>Actinomycetota</taxon>
        <taxon>Actinomycetes</taxon>
        <taxon>Micrococcales</taxon>
        <taxon>Intrasporangiaceae</taxon>
        <taxon>Knoellia</taxon>
    </lineage>
</organism>
<dbReference type="GO" id="GO:1901137">
    <property type="term" value="P:carbohydrate derivative biosynthetic process"/>
    <property type="evidence" value="ECO:0007669"/>
    <property type="project" value="UniProtKB-ARBA"/>
</dbReference>
<sequence length="389" mass="40533">MPTNRVLIASRLFPPEAGAAAYRLGALARALVGRGTQVDVLTTRPPESAGQPDDPAGVRASRWPVLRDAGGNVRGYVQFASFDGPLLVRLLTARRPDVVVVEPPPTTATVVRLVCALRRIPYVYYAGDVSSTAAKGIGVAAPVVAVLKRVEAWTMSGAAAVLAVSDGVADEVRGLTRGRVPVTVVGTGVDTDVFAPTGRAATDDAPTLVYAGTMSEIHGAGVFVDAFARVLRDVPGARLVMCGQGSEETELRERAARLAGDRVTFRGLLPGAEVATLLSGARAGLASLHPQMGYDYAFPTKMFATTACGTPVVYAGPGPGRAMVADHDLGWACDWSVDAVAEVMAAALRAAPTASTRARLREWTVANASQHSVAARAADVVEQVAREGR</sequence>
<dbReference type="AlphaFoldDB" id="A0A849HJA6"/>
<accession>A0A849HJA6</accession>
<keyword evidence="6" id="KW-1185">Reference proteome</keyword>
<comment type="caution">
    <text evidence="5">The sequence shown here is derived from an EMBL/GenBank/DDBJ whole genome shotgun (WGS) entry which is preliminary data.</text>
</comment>
<dbReference type="PANTHER" id="PTHR45947">
    <property type="entry name" value="SULFOQUINOVOSYL TRANSFERASE SQD2"/>
    <property type="match status" value="1"/>
</dbReference>
<dbReference type="EMBL" id="JABEPQ010000002">
    <property type="protein sequence ID" value="NNM46411.1"/>
    <property type="molecule type" value="Genomic_DNA"/>
</dbReference>
<dbReference type="Pfam" id="PF13439">
    <property type="entry name" value="Glyco_transf_4"/>
    <property type="match status" value="1"/>
</dbReference>
<name>A0A849HJA6_9MICO</name>
<dbReference type="PANTHER" id="PTHR45947:SF3">
    <property type="entry name" value="SULFOQUINOVOSYL TRANSFERASE SQD2"/>
    <property type="match status" value="1"/>
</dbReference>
<evidence type="ECO:0000256" key="2">
    <source>
        <dbReference type="ARBA" id="ARBA00022676"/>
    </source>
</evidence>
<gene>
    <name evidence="5" type="ORF">HJG52_10375</name>
</gene>
<dbReference type="InterPro" id="IPR050194">
    <property type="entry name" value="Glycosyltransferase_grp1"/>
</dbReference>
<dbReference type="Pfam" id="PF13692">
    <property type="entry name" value="Glyco_trans_1_4"/>
    <property type="match status" value="1"/>
</dbReference>
<evidence type="ECO:0000313" key="6">
    <source>
        <dbReference type="Proteomes" id="UP000588586"/>
    </source>
</evidence>
<dbReference type="SUPFAM" id="SSF53756">
    <property type="entry name" value="UDP-Glycosyltransferase/glycogen phosphorylase"/>
    <property type="match status" value="1"/>
</dbReference>
<feature type="domain" description="Glycosyltransferase subfamily 4-like N-terminal" evidence="4">
    <location>
        <begin position="26"/>
        <end position="192"/>
    </location>
</feature>
<reference evidence="5 6" key="1">
    <citation type="submission" date="2020-04" db="EMBL/GenBank/DDBJ databases">
        <title>Knoellia sp. isolate from air conditioner.</title>
        <authorList>
            <person name="Chea S."/>
            <person name="Kim D.-U."/>
        </authorList>
    </citation>
    <scope>NUCLEOTIDE SEQUENCE [LARGE SCALE GENOMIC DNA]</scope>
    <source>
        <strain evidence="5 6">DB2414S</strain>
    </source>
</reference>
<dbReference type="Proteomes" id="UP000588586">
    <property type="component" value="Unassembled WGS sequence"/>
</dbReference>
<dbReference type="InterPro" id="IPR028098">
    <property type="entry name" value="Glyco_trans_4-like_N"/>
</dbReference>
<evidence type="ECO:0000313" key="5">
    <source>
        <dbReference type="EMBL" id="NNM46411.1"/>
    </source>
</evidence>
<protein>
    <recommendedName>
        <fullName evidence="1">D-inositol 3-phosphate glycosyltransferase</fullName>
    </recommendedName>
</protein>
<dbReference type="Gene3D" id="3.40.50.2000">
    <property type="entry name" value="Glycogen Phosphorylase B"/>
    <property type="match status" value="2"/>
</dbReference>
<evidence type="ECO:0000256" key="3">
    <source>
        <dbReference type="ARBA" id="ARBA00022679"/>
    </source>
</evidence>
<evidence type="ECO:0000256" key="1">
    <source>
        <dbReference type="ARBA" id="ARBA00021292"/>
    </source>
</evidence>
<evidence type="ECO:0000259" key="4">
    <source>
        <dbReference type="Pfam" id="PF13439"/>
    </source>
</evidence>
<dbReference type="GO" id="GO:0016758">
    <property type="term" value="F:hexosyltransferase activity"/>
    <property type="evidence" value="ECO:0007669"/>
    <property type="project" value="TreeGrafter"/>
</dbReference>